<gene>
    <name evidence="1" type="ORF">CFO_g1566</name>
</gene>
<dbReference type="AlphaFoldDB" id="A0A0F8DJN9"/>
<accession>A0A0F8DJN9</accession>
<evidence type="ECO:0000313" key="2">
    <source>
        <dbReference type="Proteomes" id="UP000034841"/>
    </source>
</evidence>
<name>A0A0F8DJN9_CERFI</name>
<evidence type="ECO:0000313" key="1">
    <source>
        <dbReference type="EMBL" id="KKF96089.1"/>
    </source>
</evidence>
<keyword evidence="2" id="KW-1185">Reference proteome</keyword>
<organism evidence="1 2">
    <name type="scientific">Ceratocystis fimbriata f. sp. platani</name>
    <dbReference type="NCBI Taxonomy" id="88771"/>
    <lineage>
        <taxon>Eukaryota</taxon>
        <taxon>Fungi</taxon>
        <taxon>Dikarya</taxon>
        <taxon>Ascomycota</taxon>
        <taxon>Pezizomycotina</taxon>
        <taxon>Sordariomycetes</taxon>
        <taxon>Hypocreomycetidae</taxon>
        <taxon>Microascales</taxon>
        <taxon>Ceratocystidaceae</taxon>
        <taxon>Ceratocystis</taxon>
    </lineage>
</organism>
<comment type="caution">
    <text evidence="1">The sequence shown here is derived from an EMBL/GenBank/DDBJ whole genome shotgun (WGS) entry which is preliminary data.</text>
</comment>
<dbReference type="Proteomes" id="UP000034841">
    <property type="component" value="Unassembled WGS sequence"/>
</dbReference>
<reference evidence="1 2" key="1">
    <citation type="submission" date="2015-04" db="EMBL/GenBank/DDBJ databases">
        <title>Genome sequence of Ceratocystis platani, a major pathogen of plane trees.</title>
        <authorList>
            <person name="Belbahri L."/>
        </authorList>
    </citation>
    <scope>NUCLEOTIDE SEQUENCE [LARGE SCALE GENOMIC DNA]</scope>
    <source>
        <strain evidence="1 2">CFO</strain>
    </source>
</reference>
<dbReference type="EMBL" id="LBBL01000064">
    <property type="protein sequence ID" value="KKF96089.1"/>
    <property type="molecule type" value="Genomic_DNA"/>
</dbReference>
<sequence>MASDQTTTTLSRSRASASTTTVVLIATIKTNLQICVRRISFLLETISQSSVRINLALISAFPARPTILSSLTKVNLHGHHQLLHISITPNFLLLNL</sequence>
<protein>
    <submittedName>
        <fullName evidence="1">Uncharacterized protein</fullName>
    </submittedName>
</protein>
<proteinExistence type="predicted"/>